<reference evidence="2 3" key="1">
    <citation type="submission" date="2016-11" db="EMBL/GenBank/DDBJ databases">
        <title>Comparative genomics of Bartonella apis.</title>
        <authorList>
            <person name="Engel P."/>
        </authorList>
    </citation>
    <scope>NUCLEOTIDE SEQUENCE [LARGE SCALE GENOMIC DNA]</scope>
    <source>
        <strain evidence="2 3">BBC0122</strain>
    </source>
</reference>
<sequence length="211" mass="22908">MAVHRTRAKKIRQTSNRKKYSSTLSYFLLGGLTLLGGAGWYHNTYETNANQKQSGTLANFSAAPLRKTELSSIKLPEIAVKPVSKVPDPVTFQPVAPKAPIEKPDLTSPSIPYRPDTNLPPQARFAVNNAANVIFARVPTAIYTKADSHSKIVANVKAGQEMRSYERQGNWHRVVVPSTNIIGWAKGTSLSTRAPDISSLIDGALTGSITP</sequence>
<gene>
    <name evidence="2" type="ORF">BBC0122_012400</name>
</gene>
<dbReference type="OrthoDB" id="8115827at2"/>
<dbReference type="Gene3D" id="2.30.30.40">
    <property type="entry name" value="SH3 Domains"/>
    <property type="match status" value="1"/>
</dbReference>
<keyword evidence="1" id="KW-0812">Transmembrane</keyword>
<dbReference type="Proteomes" id="UP000189632">
    <property type="component" value="Chromosome"/>
</dbReference>
<protein>
    <recommendedName>
        <fullName evidence="4">SH3 domain-containing protein</fullName>
    </recommendedName>
</protein>
<keyword evidence="1" id="KW-1133">Transmembrane helix</keyword>
<evidence type="ECO:0000313" key="2">
    <source>
        <dbReference type="EMBL" id="AQT47351.1"/>
    </source>
</evidence>
<dbReference type="RefSeq" id="WP_077992278.1">
    <property type="nucleotide sequence ID" value="NZ_CP015625.1"/>
</dbReference>
<proteinExistence type="predicted"/>
<evidence type="ECO:0000313" key="3">
    <source>
        <dbReference type="Proteomes" id="UP000189632"/>
    </source>
</evidence>
<name>A0A1U9MI71_9HYPH</name>
<dbReference type="AlphaFoldDB" id="A0A1U9MI71"/>
<feature type="transmembrane region" description="Helical" evidence="1">
    <location>
        <begin position="20"/>
        <end position="41"/>
    </location>
</feature>
<organism evidence="2 3">
    <name type="scientific">Bartonella choladocola</name>
    <dbReference type="NCBI Taxonomy" id="2750995"/>
    <lineage>
        <taxon>Bacteria</taxon>
        <taxon>Pseudomonadati</taxon>
        <taxon>Pseudomonadota</taxon>
        <taxon>Alphaproteobacteria</taxon>
        <taxon>Hyphomicrobiales</taxon>
        <taxon>Bartonellaceae</taxon>
        <taxon>Bartonella</taxon>
    </lineage>
</organism>
<keyword evidence="3" id="KW-1185">Reference proteome</keyword>
<evidence type="ECO:0000256" key="1">
    <source>
        <dbReference type="SAM" id="Phobius"/>
    </source>
</evidence>
<accession>A0A1U9MI71</accession>
<keyword evidence="1" id="KW-0472">Membrane</keyword>
<dbReference type="EMBL" id="CP015625">
    <property type="protein sequence ID" value="AQT47351.1"/>
    <property type="molecule type" value="Genomic_DNA"/>
</dbReference>
<dbReference type="KEGG" id="bapi:BBC0122_012400"/>
<evidence type="ECO:0008006" key="4">
    <source>
        <dbReference type="Google" id="ProtNLM"/>
    </source>
</evidence>